<name>A0A2N9IV33_FAGSY</name>
<evidence type="ECO:0000256" key="3">
    <source>
        <dbReference type="ARBA" id="ARBA00022722"/>
    </source>
</evidence>
<dbReference type="GO" id="GO:0004519">
    <property type="term" value="F:endonuclease activity"/>
    <property type="evidence" value="ECO:0007669"/>
    <property type="project" value="UniProtKB-KW"/>
</dbReference>
<evidence type="ECO:0000256" key="1">
    <source>
        <dbReference type="ARBA" id="ARBA00022679"/>
    </source>
</evidence>
<dbReference type="InterPro" id="IPR043502">
    <property type="entry name" value="DNA/RNA_pol_sf"/>
</dbReference>
<keyword evidence="1" id="KW-0808">Transferase</keyword>
<feature type="domain" description="Reverse transcriptase RNase H-like" evidence="10">
    <location>
        <begin position="622"/>
        <end position="686"/>
    </location>
</feature>
<evidence type="ECO:0000259" key="9">
    <source>
        <dbReference type="Pfam" id="PF03732"/>
    </source>
</evidence>
<accession>A0A2N9IV33</accession>
<dbReference type="GO" id="GO:0003964">
    <property type="term" value="F:RNA-directed DNA polymerase activity"/>
    <property type="evidence" value="ECO:0007669"/>
    <property type="project" value="UniProtKB-KW"/>
</dbReference>
<proteinExistence type="predicted"/>
<dbReference type="InterPro" id="IPR043128">
    <property type="entry name" value="Rev_trsase/Diguanyl_cyclase"/>
</dbReference>
<feature type="domain" description="Retrotransposon gag" evidence="9">
    <location>
        <begin position="148"/>
        <end position="197"/>
    </location>
</feature>
<evidence type="ECO:0000256" key="4">
    <source>
        <dbReference type="ARBA" id="ARBA00022759"/>
    </source>
</evidence>
<dbReference type="SUPFAM" id="SSF56672">
    <property type="entry name" value="DNA/RNA polymerases"/>
    <property type="match status" value="1"/>
</dbReference>
<feature type="domain" description="Reverse transcriptase" evidence="8">
    <location>
        <begin position="471"/>
        <end position="555"/>
    </location>
</feature>
<evidence type="ECO:0000256" key="5">
    <source>
        <dbReference type="ARBA" id="ARBA00022801"/>
    </source>
</evidence>
<dbReference type="InterPro" id="IPR005162">
    <property type="entry name" value="Retrotrans_gag_dom"/>
</dbReference>
<dbReference type="CDD" id="cd01647">
    <property type="entry name" value="RT_LTR"/>
    <property type="match status" value="1"/>
</dbReference>
<keyword evidence="2" id="KW-0548">Nucleotidyltransferase</keyword>
<keyword evidence="5" id="KW-0378">Hydrolase</keyword>
<dbReference type="Pfam" id="PF00078">
    <property type="entry name" value="RVT_1"/>
    <property type="match status" value="1"/>
</dbReference>
<organism evidence="11">
    <name type="scientific">Fagus sylvatica</name>
    <name type="common">Beechnut</name>
    <dbReference type="NCBI Taxonomy" id="28930"/>
    <lineage>
        <taxon>Eukaryota</taxon>
        <taxon>Viridiplantae</taxon>
        <taxon>Streptophyta</taxon>
        <taxon>Embryophyta</taxon>
        <taxon>Tracheophyta</taxon>
        <taxon>Spermatophyta</taxon>
        <taxon>Magnoliopsida</taxon>
        <taxon>eudicotyledons</taxon>
        <taxon>Gunneridae</taxon>
        <taxon>Pentapetalae</taxon>
        <taxon>rosids</taxon>
        <taxon>fabids</taxon>
        <taxon>Fagales</taxon>
        <taxon>Fagaceae</taxon>
        <taxon>Fagus</taxon>
    </lineage>
</organism>
<evidence type="ECO:0000259" key="10">
    <source>
        <dbReference type="Pfam" id="PF17917"/>
    </source>
</evidence>
<reference evidence="11" key="1">
    <citation type="submission" date="2018-02" db="EMBL/GenBank/DDBJ databases">
        <authorList>
            <person name="Cohen D.B."/>
            <person name="Kent A.D."/>
        </authorList>
    </citation>
    <scope>NUCLEOTIDE SEQUENCE</scope>
</reference>
<evidence type="ECO:0000259" key="8">
    <source>
        <dbReference type="Pfam" id="PF00078"/>
    </source>
</evidence>
<dbReference type="InterPro" id="IPR000477">
    <property type="entry name" value="RT_dom"/>
</dbReference>
<dbReference type="Gene3D" id="3.30.70.270">
    <property type="match status" value="2"/>
</dbReference>
<keyword evidence="4" id="KW-0255">Endonuclease</keyword>
<feature type="region of interest" description="Disordered" evidence="7">
    <location>
        <begin position="49"/>
        <end position="74"/>
    </location>
</feature>
<evidence type="ECO:0008006" key="12">
    <source>
        <dbReference type="Google" id="ProtNLM"/>
    </source>
</evidence>
<evidence type="ECO:0000256" key="6">
    <source>
        <dbReference type="ARBA" id="ARBA00022918"/>
    </source>
</evidence>
<dbReference type="GO" id="GO:0016787">
    <property type="term" value="F:hydrolase activity"/>
    <property type="evidence" value="ECO:0007669"/>
    <property type="project" value="UniProtKB-KW"/>
</dbReference>
<dbReference type="EMBL" id="OIVN01006266">
    <property type="protein sequence ID" value="SPD29266.1"/>
    <property type="molecule type" value="Genomic_DNA"/>
</dbReference>
<evidence type="ECO:0000256" key="7">
    <source>
        <dbReference type="SAM" id="MobiDB-lite"/>
    </source>
</evidence>
<dbReference type="CDD" id="cd09274">
    <property type="entry name" value="RNase_HI_RT_Ty3"/>
    <property type="match status" value="1"/>
</dbReference>
<dbReference type="AlphaFoldDB" id="A0A2N9IV33"/>
<protein>
    <recommendedName>
        <fullName evidence="12">Reverse transcriptase RNase H-like domain-containing protein</fullName>
    </recommendedName>
</protein>
<keyword evidence="3" id="KW-0540">Nuclease</keyword>
<dbReference type="Pfam" id="PF17917">
    <property type="entry name" value="RT_RNaseH"/>
    <property type="match status" value="1"/>
</dbReference>
<dbReference type="PANTHER" id="PTHR35046">
    <property type="entry name" value="ZINC KNUCKLE (CCHC-TYPE) FAMILY PROTEIN"/>
    <property type="match status" value="1"/>
</dbReference>
<evidence type="ECO:0000313" key="11">
    <source>
        <dbReference type="EMBL" id="SPD29266.1"/>
    </source>
</evidence>
<evidence type="ECO:0000256" key="2">
    <source>
        <dbReference type="ARBA" id="ARBA00022695"/>
    </source>
</evidence>
<dbReference type="Gene3D" id="3.10.10.10">
    <property type="entry name" value="HIV Type 1 Reverse Transcriptase, subunit A, domain 1"/>
    <property type="match status" value="1"/>
</dbReference>
<dbReference type="Pfam" id="PF03732">
    <property type="entry name" value="Retrotrans_gag"/>
    <property type="match status" value="1"/>
</dbReference>
<sequence length="777" mass="89989">MSHRSDSSPKGKADNSSFVLQAMQQQFERLNFVLGEVRDRMDHQEAAIRNLQGDGEDEEDLASEVGSGRHRRVRRERGLEGNLGGRDGVDRDLGSIKMKIPSFQGRTDPEVYLEWEKKIELVFDCHNYSEEKKVKLAVIEFTDYAIIWDLYQKLQNLTQGSRSVEDYHKEMEVAMIRANVEEDREATMARFLSGLNRDIANVIELQHYVEIEDMVHMAMKVERQLKRKGTARRVMIMRDNGEVMTESEDDSDGMPELVDASDDDGVVYPVTGESLVARRALNTHIKVDDAEQQRENIFHTRCHVNNKWLNDCGEVRVDRQVLVTFSIGKYLDEVLCDVVPMHAGHILLGRPWQYDRRVTHDGFKNMYSFVKGGKTIKLAPLTPSQVYEDQLKLKSEEFEMYSQRRCLMSCHPLEALSTRLILCPELLLPNRPAYRSNPEETKELQRQVEDLMSKGYVRESMSPCAVPVLLVPKKDGTWRMCVDCRAINNITVKYRHPIPRLDDMLDELHGSCIFSKIDLKSGYHQIRMKEGDEWKTAFKNKYGLYEWLVMPFGLTKCTQYFHEINEPCPTTKGIEVDEEKVKAIKEWPTPKSITEVRSFHGLASFYRRFVKDFSTLAAPLTEAASLKYPTYDKELDALVRVLKTWQHYLWPREFMIHTDHESLKHLKGQGKLNKRHARWMEYIKTFPYVIRYKQDMYADDADFSDVYKACDKAAFGPLERMLKLGLKTRIPIAIQSSTVCSAAIGELIVLFCNRKLPFTASLWGWFIMDLLHSGVFV</sequence>
<dbReference type="InterPro" id="IPR041373">
    <property type="entry name" value="RT_RNaseH"/>
</dbReference>
<keyword evidence="6" id="KW-0695">RNA-directed DNA polymerase</keyword>
<dbReference type="PANTHER" id="PTHR35046:SF9">
    <property type="entry name" value="RNA-DIRECTED DNA POLYMERASE"/>
    <property type="match status" value="1"/>
</dbReference>
<gene>
    <name evidence="11" type="ORF">FSB_LOCUS57148</name>
</gene>